<organism evidence="1">
    <name type="scientific">Lysobacter firmicutimachus</name>
    <dbReference type="NCBI Taxonomy" id="1792846"/>
    <lineage>
        <taxon>Bacteria</taxon>
        <taxon>Pseudomonadati</taxon>
        <taxon>Pseudomonadota</taxon>
        <taxon>Gammaproteobacteria</taxon>
        <taxon>Lysobacterales</taxon>
        <taxon>Lysobacteraceae</taxon>
        <taxon>Lysobacter</taxon>
    </lineage>
</organism>
<name>A0AAU8MSH6_9GAMM</name>
<dbReference type="AlphaFoldDB" id="A0AAU8MSH6"/>
<protein>
    <submittedName>
        <fullName evidence="1">Uncharacterized protein</fullName>
    </submittedName>
</protein>
<dbReference type="EMBL" id="CP159925">
    <property type="protein sequence ID" value="XCO73798.1"/>
    <property type="molecule type" value="Genomic_DNA"/>
</dbReference>
<reference evidence="1" key="1">
    <citation type="submission" date="2024-06" db="EMBL/GenBank/DDBJ databases">
        <authorList>
            <person name="Li S."/>
        </authorList>
    </citation>
    <scope>NUCLEOTIDE SEQUENCE</scope>
    <source>
        <strain evidence="1">SR10</strain>
    </source>
</reference>
<evidence type="ECO:0000313" key="1">
    <source>
        <dbReference type="EMBL" id="XCO73798.1"/>
    </source>
</evidence>
<dbReference type="RefSeq" id="WP_363796694.1">
    <property type="nucleotide sequence ID" value="NZ_CP159925.1"/>
</dbReference>
<accession>A0AAU8MSH6</accession>
<proteinExistence type="predicted"/>
<gene>
    <name evidence="1" type="ORF">ABU614_15560</name>
</gene>
<sequence length="197" mass="22159">MNAQIQQALSDSASDFRDIVWPQIAALPLIQGGDIRPVEAVAEKNFRDELDLLSGIDAWQILDGRTGMRGIASRVQWGQAHSSFTIRTRVASGQETEFHKRLRAIRNIEEGHVYPHLTVQAYLDQRKGRLLAAAVVRTKELIELAAVRVAEREKEPPQSQHYGFRPNADGTEFLYLNWTYLVREAVLSADNIVQAAV</sequence>